<dbReference type="EMBL" id="CM004475">
    <property type="protein sequence ID" value="OCT77509.1"/>
    <property type="molecule type" value="Genomic_DNA"/>
</dbReference>
<gene>
    <name evidence="2" type="ORF">XELAEV_18028601mg</name>
</gene>
<feature type="signal peptide" evidence="1">
    <location>
        <begin position="1"/>
        <end position="20"/>
    </location>
</feature>
<name>A0A974HGU6_XENLA</name>
<dbReference type="Proteomes" id="UP000694892">
    <property type="component" value="Chromosome 5S"/>
</dbReference>
<proteinExistence type="predicted"/>
<accession>A0A974HGU6</accession>
<reference evidence="3" key="1">
    <citation type="journal article" date="2016" name="Nature">
        <title>Genome evolution in the allotetraploid frog Xenopus laevis.</title>
        <authorList>
            <person name="Session A.M."/>
            <person name="Uno Y."/>
            <person name="Kwon T."/>
            <person name="Chapman J.A."/>
            <person name="Toyoda A."/>
            <person name="Takahashi S."/>
            <person name="Fukui A."/>
            <person name="Hikosaka A."/>
            <person name="Suzuki A."/>
            <person name="Kondo M."/>
            <person name="van Heeringen S.J."/>
            <person name="Quigley I."/>
            <person name="Heinz S."/>
            <person name="Ogino H."/>
            <person name="Ochi H."/>
            <person name="Hellsten U."/>
            <person name="Lyons J.B."/>
            <person name="Simakov O."/>
            <person name="Putnam N."/>
            <person name="Stites J."/>
            <person name="Kuroki Y."/>
            <person name="Tanaka T."/>
            <person name="Michiue T."/>
            <person name="Watanabe M."/>
            <person name="Bogdanovic O."/>
            <person name="Lister R."/>
            <person name="Georgiou G."/>
            <person name="Paranjpe S.S."/>
            <person name="van Kruijsbergen I."/>
            <person name="Shu S."/>
            <person name="Carlson J."/>
            <person name="Kinoshita T."/>
            <person name="Ohta Y."/>
            <person name="Mawaribuchi S."/>
            <person name="Jenkins J."/>
            <person name="Grimwood J."/>
            <person name="Schmutz J."/>
            <person name="Mitros T."/>
            <person name="Mozaffari S.V."/>
            <person name="Suzuki Y."/>
            <person name="Haramoto Y."/>
            <person name="Yamamoto T.S."/>
            <person name="Takagi C."/>
            <person name="Heald R."/>
            <person name="Miller K."/>
            <person name="Haudenschild C."/>
            <person name="Kitzman J."/>
            <person name="Nakayama T."/>
            <person name="Izutsu Y."/>
            <person name="Robert J."/>
            <person name="Fortriede J."/>
            <person name="Burns K."/>
            <person name="Lotay V."/>
            <person name="Karimi K."/>
            <person name="Yasuoka Y."/>
            <person name="Dichmann D.S."/>
            <person name="Flajnik M.F."/>
            <person name="Houston D.W."/>
            <person name="Shendure J."/>
            <person name="DuPasquier L."/>
            <person name="Vize P.D."/>
            <person name="Zorn A.M."/>
            <person name="Ito M."/>
            <person name="Marcotte E.M."/>
            <person name="Wallingford J.B."/>
            <person name="Ito Y."/>
            <person name="Asashima M."/>
            <person name="Ueno N."/>
            <person name="Matsuda Y."/>
            <person name="Veenstra G.J."/>
            <person name="Fujiyama A."/>
            <person name="Harland R.M."/>
            <person name="Taira M."/>
            <person name="Rokhsar D.S."/>
        </authorList>
    </citation>
    <scope>NUCLEOTIDE SEQUENCE [LARGE SCALE GENOMIC DNA]</scope>
    <source>
        <strain evidence="3">J</strain>
    </source>
</reference>
<sequence length="120" mass="13997">MKSLIITLLIFTGFLNERYIRDTEKFCNHVDKWEYCESRPVCPVPVEWNSYTEDLLSDNIKFVQEKPKPTPLLIAGDIRCDGLLCPIPPIESQLNRPDPELSNGIIQELLQAVYYMEFIY</sequence>
<evidence type="ECO:0000313" key="2">
    <source>
        <dbReference type="EMBL" id="OCT77509.1"/>
    </source>
</evidence>
<evidence type="ECO:0000313" key="3">
    <source>
        <dbReference type="Proteomes" id="UP000694892"/>
    </source>
</evidence>
<protein>
    <submittedName>
        <fullName evidence="2">Uncharacterized protein</fullName>
    </submittedName>
</protein>
<dbReference type="AlphaFoldDB" id="A0A974HGU6"/>
<organism evidence="2 3">
    <name type="scientific">Xenopus laevis</name>
    <name type="common">African clawed frog</name>
    <dbReference type="NCBI Taxonomy" id="8355"/>
    <lineage>
        <taxon>Eukaryota</taxon>
        <taxon>Metazoa</taxon>
        <taxon>Chordata</taxon>
        <taxon>Craniata</taxon>
        <taxon>Vertebrata</taxon>
        <taxon>Euteleostomi</taxon>
        <taxon>Amphibia</taxon>
        <taxon>Batrachia</taxon>
        <taxon>Anura</taxon>
        <taxon>Pipoidea</taxon>
        <taxon>Pipidae</taxon>
        <taxon>Xenopodinae</taxon>
        <taxon>Xenopus</taxon>
        <taxon>Xenopus</taxon>
    </lineage>
</organism>
<evidence type="ECO:0000256" key="1">
    <source>
        <dbReference type="SAM" id="SignalP"/>
    </source>
</evidence>
<keyword evidence="1" id="KW-0732">Signal</keyword>
<feature type="chain" id="PRO_5038138332" evidence="1">
    <location>
        <begin position="21"/>
        <end position="120"/>
    </location>
</feature>